<proteinExistence type="predicted"/>
<accession>K7L9T7</accession>
<dbReference type="HOGENOM" id="CLU_2799079_0_0_1"/>
<reference evidence="3" key="2">
    <citation type="submission" date="2018-02" db="UniProtKB">
        <authorList>
            <consortium name="EnsemblPlants"/>
        </authorList>
    </citation>
    <scope>IDENTIFICATION</scope>
    <source>
        <strain evidence="3">Williams 82</strain>
    </source>
</reference>
<evidence type="ECO:0000313" key="3">
    <source>
        <dbReference type="EnsemblPlants" id="KRH45906"/>
    </source>
</evidence>
<dbReference type="InParanoid" id="K7L9T7"/>
<reference evidence="2 3" key="1">
    <citation type="journal article" date="2010" name="Nature">
        <title>Genome sequence of the palaeopolyploid soybean.</title>
        <authorList>
            <person name="Schmutz J."/>
            <person name="Cannon S.B."/>
            <person name="Schlueter J."/>
            <person name="Ma J."/>
            <person name="Mitros T."/>
            <person name="Nelson W."/>
            <person name="Hyten D.L."/>
            <person name="Song Q."/>
            <person name="Thelen J.J."/>
            <person name="Cheng J."/>
            <person name="Xu D."/>
            <person name="Hellsten U."/>
            <person name="May G.D."/>
            <person name="Yu Y."/>
            <person name="Sakurai T."/>
            <person name="Umezawa T."/>
            <person name="Bhattacharyya M.K."/>
            <person name="Sandhu D."/>
            <person name="Valliyodan B."/>
            <person name="Lindquist E."/>
            <person name="Peto M."/>
            <person name="Grant D."/>
            <person name="Shu S."/>
            <person name="Goodstein D."/>
            <person name="Barry K."/>
            <person name="Futrell-Griggs M."/>
            <person name="Abernathy B."/>
            <person name="Du J."/>
            <person name="Tian Z."/>
            <person name="Zhu L."/>
            <person name="Gill N."/>
            <person name="Joshi T."/>
            <person name="Libault M."/>
            <person name="Sethuraman A."/>
            <person name="Zhang X.-C."/>
            <person name="Shinozaki K."/>
            <person name="Nguyen H.T."/>
            <person name="Wing R.A."/>
            <person name="Cregan P."/>
            <person name="Specht J."/>
            <person name="Grimwood J."/>
            <person name="Rokhsar D."/>
            <person name="Stacey G."/>
            <person name="Shoemaker R.C."/>
            <person name="Jackson S.A."/>
        </authorList>
    </citation>
    <scope>NUCLEOTIDE SEQUENCE [LARGE SCALE GENOMIC DNA]</scope>
    <source>
        <strain evidence="3">cv. Williams 82</strain>
        <tissue evidence="2">Callus</tissue>
    </source>
</reference>
<dbReference type="Gramene" id="KRH45906">
    <property type="protein sequence ID" value="KRH45906"/>
    <property type="gene ID" value="GLYMA_08G300600"/>
</dbReference>
<dbReference type="PaxDb" id="3847-GLYMA08G41210.1"/>
<name>K7L9T7_SOYBN</name>
<keyword evidence="1" id="KW-0472">Membrane</keyword>
<gene>
    <name evidence="2" type="ORF">GLYMA_08G300600</name>
</gene>
<evidence type="ECO:0000256" key="1">
    <source>
        <dbReference type="SAM" id="Phobius"/>
    </source>
</evidence>
<organism evidence="2">
    <name type="scientific">Glycine max</name>
    <name type="common">Soybean</name>
    <name type="synonym">Glycine hispida</name>
    <dbReference type="NCBI Taxonomy" id="3847"/>
    <lineage>
        <taxon>Eukaryota</taxon>
        <taxon>Viridiplantae</taxon>
        <taxon>Streptophyta</taxon>
        <taxon>Embryophyta</taxon>
        <taxon>Tracheophyta</taxon>
        <taxon>Spermatophyta</taxon>
        <taxon>Magnoliopsida</taxon>
        <taxon>eudicotyledons</taxon>
        <taxon>Gunneridae</taxon>
        <taxon>Pentapetalae</taxon>
        <taxon>rosids</taxon>
        <taxon>fabids</taxon>
        <taxon>Fabales</taxon>
        <taxon>Fabaceae</taxon>
        <taxon>Papilionoideae</taxon>
        <taxon>50 kb inversion clade</taxon>
        <taxon>NPAAA clade</taxon>
        <taxon>indigoferoid/millettioid clade</taxon>
        <taxon>Phaseoleae</taxon>
        <taxon>Glycine</taxon>
        <taxon>Glycine subgen. Soja</taxon>
    </lineage>
</organism>
<keyword evidence="1" id="KW-0812">Transmembrane</keyword>
<dbReference type="Proteomes" id="UP000008827">
    <property type="component" value="Chromosome 8"/>
</dbReference>
<evidence type="ECO:0000313" key="2">
    <source>
        <dbReference type="EMBL" id="KRH45906.1"/>
    </source>
</evidence>
<sequence length="68" mass="7705">MVRRWGCSNSVCFEGVLSIMLWRRLLLLVNCCIRVLFNTLLVVALAFGLRPNYEIKLCAICMLQTAVG</sequence>
<keyword evidence="4" id="KW-1185">Reference proteome</keyword>
<evidence type="ECO:0000313" key="4">
    <source>
        <dbReference type="Proteomes" id="UP000008827"/>
    </source>
</evidence>
<dbReference type="SMR" id="K7L9T7"/>
<dbReference type="EnsemblPlants" id="KRH45906">
    <property type="protein sequence ID" value="KRH45906"/>
    <property type="gene ID" value="GLYMA_08G300600"/>
</dbReference>
<keyword evidence="1" id="KW-1133">Transmembrane helix</keyword>
<dbReference type="AlphaFoldDB" id="K7L9T7"/>
<protein>
    <submittedName>
        <fullName evidence="2 3">Uncharacterized protein</fullName>
    </submittedName>
</protein>
<reference evidence="2" key="3">
    <citation type="submission" date="2018-07" db="EMBL/GenBank/DDBJ databases">
        <title>WGS assembly of Glycine max.</title>
        <authorList>
            <person name="Schmutz J."/>
            <person name="Cannon S."/>
            <person name="Schlueter J."/>
            <person name="Ma J."/>
            <person name="Mitros T."/>
            <person name="Nelson W."/>
            <person name="Hyten D."/>
            <person name="Song Q."/>
            <person name="Thelen J."/>
            <person name="Cheng J."/>
            <person name="Xu D."/>
            <person name="Hellsten U."/>
            <person name="May G."/>
            <person name="Yu Y."/>
            <person name="Sakurai T."/>
            <person name="Umezawa T."/>
            <person name="Bhattacharyya M."/>
            <person name="Sandhu D."/>
            <person name="Valliyodan B."/>
            <person name="Lindquist E."/>
            <person name="Peto M."/>
            <person name="Grant D."/>
            <person name="Shu S."/>
            <person name="Goodstein D."/>
            <person name="Barry K."/>
            <person name="Futrell-Griggs M."/>
            <person name="Abernathy B."/>
            <person name="Du J."/>
            <person name="Tian Z."/>
            <person name="Zhu L."/>
            <person name="Gill N."/>
            <person name="Joshi T."/>
            <person name="Libault M."/>
            <person name="Sethuraman A."/>
            <person name="Zhang X."/>
            <person name="Shinozaki K."/>
            <person name="Nguyen H."/>
            <person name="Wing R."/>
            <person name="Cregan P."/>
            <person name="Specht J."/>
            <person name="Grimwood J."/>
            <person name="Rokhsar D."/>
            <person name="Stacey G."/>
            <person name="Shoemaker R."/>
            <person name="Jackson S."/>
        </authorList>
    </citation>
    <scope>NUCLEOTIDE SEQUENCE</scope>
    <source>
        <tissue evidence="2">Callus</tissue>
    </source>
</reference>
<dbReference type="EMBL" id="CM000841">
    <property type="protein sequence ID" value="KRH45906.1"/>
    <property type="molecule type" value="Genomic_DNA"/>
</dbReference>
<feature type="transmembrane region" description="Helical" evidence="1">
    <location>
        <begin position="25"/>
        <end position="47"/>
    </location>
</feature>